<evidence type="ECO:0000313" key="13">
    <source>
        <dbReference type="EMBL" id="SDG56767.1"/>
    </source>
</evidence>
<dbReference type="PANTHER" id="PTHR34699">
    <property type="match status" value="1"/>
</dbReference>
<evidence type="ECO:0000256" key="2">
    <source>
        <dbReference type="ARBA" id="ARBA00022723"/>
    </source>
</evidence>
<dbReference type="GO" id="GO:0103023">
    <property type="term" value="F:ITPase activity"/>
    <property type="evidence" value="ECO:0007669"/>
    <property type="project" value="UniProtKB-EC"/>
</dbReference>
<dbReference type="HAMAP" id="MF_00648">
    <property type="entry name" value="Non_canon_purine_NTPase_YjjX"/>
    <property type="match status" value="1"/>
</dbReference>
<reference evidence="13 14" key="1">
    <citation type="submission" date="2016-10" db="EMBL/GenBank/DDBJ databases">
        <authorList>
            <person name="de Groot N.N."/>
        </authorList>
    </citation>
    <scope>NUCLEOTIDE SEQUENCE [LARGE SCALE GENOMIC DNA]</scope>
    <source>
        <strain evidence="13 14">DSM 19803</strain>
    </source>
</reference>
<dbReference type="Pfam" id="PF01931">
    <property type="entry name" value="NTPase_I-T"/>
    <property type="match status" value="1"/>
</dbReference>
<keyword evidence="7 11" id="KW-0464">Manganese</keyword>
<dbReference type="OrthoDB" id="164951at2"/>
<dbReference type="Proteomes" id="UP000199296">
    <property type="component" value="Unassembled WGS sequence"/>
</dbReference>
<feature type="binding site" evidence="11">
    <location>
        <begin position="68"/>
        <end position="69"/>
    </location>
    <ligand>
        <name>substrate</name>
    </ligand>
</feature>
<evidence type="ECO:0000256" key="5">
    <source>
        <dbReference type="ARBA" id="ARBA00022842"/>
    </source>
</evidence>
<dbReference type="SUPFAM" id="SSF52972">
    <property type="entry name" value="ITPase-like"/>
    <property type="match status" value="1"/>
</dbReference>
<protein>
    <recommendedName>
        <fullName evidence="11">Probable inosine/xanthosine triphosphatase</fullName>
        <shortName evidence="11">ITPase/XTPase</shortName>
        <ecNumber evidence="11">3.6.1.73</ecNumber>
    </recommendedName>
    <alternativeName>
        <fullName evidence="11">Non-canonical purine NTP phosphatase</fullName>
    </alternativeName>
    <alternativeName>
        <fullName evidence="11">Non-standard purine NTP phosphatase</fullName>
    </alternativeName>
    <alternativeName>
        <fullName evidence="11">Nucleoside-triphosphate phosphatase</fullName>
        <shortName evidence="11">NTPase</shortName>
    </alternativeName>
</protein>
<dbReference type="PANTHER" id="PTHR34699:SF2">
    <property type="entry name" value="NON-CANONICAL PURINE NTP PHOSPHATASE_PRRC1 DOMAIN-CONTAINING PROTEIN"/>
    <property type="match status" value="1"/>
</dbReference>
<keyword evidence="6 11" id="KW-0546">Nucleotide metabolism</keyword>
<comment type="subunit">
    <text evidence="11">Homodimer.</text>
</comment>
<sequence>MKKVIIASKNPVKIKAAKQGLEQMFPDQEFECVGVSVPSNVSDQPMSDEETFRGAKNRADNAANTHKDADFYFGIEGGIAQIDNEMQAFAWVVIKSGEKYGKSRTGTFFLPKQVVVLIQEGKELGEADDLVFKRDNSKQKSGAVGILTGDLIDRTSYYTEAVILALIPFKNEALY</sequence>
<comment type="cofactor">
    <cofactor evidence="11">
        <name>Mg(2+)</name>
        <dbReference type="ChEBI" id="CHEBI:18420"/>
    </cofactor>
    <cofactor evidence="11">
        <name>Mn(2+)</name>
        <dbReference type="ChEBI" id="CHEBI:29035"/>
    </cofactor>
    <text evidence="11">Binds 1 divalent metal cation per subunit; can use either Mg(2+) or Mn(2+).</text>
</comment>
<dbReference type="STRING" id="470826.SAMN04488027_103191"/>
<evidence type="ECO:0000256" key="11">
    <source>
        <dbReference type="HAMAP-Rule" id="MF_00648"/>
    </source>
</evidence>
<keyword evidence="14" id="KW-1185">Reference proteome</keyword>
<evidence type="ECO:0000259" key="12">
    <source>
        <dbReference type="Pfam" id="PF01931"/>
    </source>
</evidence>
<keyword evidence="4 11" id="KW-0378">Hydrolase</keyword>
<name>A0A1G7VAM3_9FLAO</name>
<feature type="binding site" evidence="11">
    <location>
        <position position="68"/>
    </location>
    <ligand>
        <name>Mg(2+)</name>
        <dbReference type="ChEBI" id="CHEBI:18420"/>
    </ligand>
</feature>
<keyword evidence="3 11" id="KW-0547">Nucleotide-binding</keyword>
<dbReference type="NCBIfam" id="NF003459">
    <property type="entry name" value="PRK05074.1"/>
    <property type="match status" value="1"/>
</dbReference>
<dbReference type="InterPro" id="IPR002786">
    <property type="entry name" value="Non_canon_purine_NTPase"/>
</dbReference>
<comment type="similarity">
    <text evidence="10 11">Belongs to the YjjX NTPase family.</text>
</comment>
<proteinExistence type="inferred from homology"/>
<organism evidence="13 14">
    <name type="scientific">Psychroflexus sediminis</name>
    <dbReference type="NCBI Taxonomy" id="470826"/>
    <lineage>
        <taxon>Bacteria</taxon>
        <taxon>Pseudomonadati</taxon>
        <taxon>Bacteroidota</taxon>
        <taxon>Flavobacteriia</taxon>
        <taxon>Flavobacteriales</taxon>
        <taxon>Flavobacteriaceae</taxon>
        <taxon>Psychroflexus</taxon>
    </lineage>
</organism>
<keyword evidence="2 11" id="KW-0479">Metal-binding</keyword>
<evidence type="ECO:0000256" key="7">
    <source>
        <dbReference type="ARBA" id="ARBA00023211"/>
    </source>
</evidence>
<evidence type="ECO:0000313" key="14">
    <source>
        <dbReference type="Proteomes" id="UP000199296"/>
    </source>
</evidence>
<dbReference type="NCBIfam" id="TIGR00258">
    <property type="entry name" value="inosine/xanthosine triphosphatase"/>
    <property type="match status" value="1"/>
</dbReference>
<evidence type="ECO:0000256" key="9">
    <source>
        <dbReference type="ARBA" id="ARBA00048781"/>
    </source>
</evidence>
<dbReference type="EC" id="3.6.1.73" evidence="11"/>
<dbReference type="InterPro" id="IPR026533">
    <property type="entry name" value="NTPase/PRRC1"/>
</dbReference>
<accession>A0A1G7VAM3</accession>
<evidence type="ECO:0000256" key="10">
    <source>
        <dbReference type="ARBA" id="ARBA00060855"/>
    </source>
</evidence>
<dbReference type="AlphaFoldDB" id="A0A1G7VAM3"/>
<comment type="function">
    <text evidence="11">Phosphatase that hydrolyzes non-canonical purine nucleotides such as XTP and ITP to their respective diphosphate derivatives. Probably excludes non-canonical purines from DNA/RNA precursor pool, thus preventing their incorporation into DNA/RNA and avoiding chromosomal lesions.</text>
</comment>
<dbReference type="GO" id="GO:0006772">
    <property type="term" value="P:thiamine metabolic process"/>
    <property type="evidence" value="ECO:0007669"/>
    <property type="project" value="TreeGrafter"/>
</dbReference>
<gene>
    <name evidence="13" type="ORF">SAMN04488027_103191</name>
</gene>
<comment type="caution">
    <text evidence="11">Lacks conserved residue(s) required for the propagation of feature annotation.</text>
</comment>
<comment type="cofactor">
    <cofactor evidence="1">
        <name>Mn(2+)</name>
        <dbReference type="ChEBI" id="CHEBI:29035"/>
    </cofactor>
</comment>
<dbReference type="InterPro" id="IPR050299">
    <property type="entry name" value="YjjX_NTPase"/>
</dbReference>
<evidence type="ECO:0000256" key="4">
    <source>
        <dbReference type="ARBA" id="ARBA00022801"/>
    </source>
</evidence>
<dbReference type="RefSeq" id="WP_093365926.1">
    <property type="nucleotide sequence ID" value="NZ_FNCW01000003.1"/>
</dbReference>
<evidence type="ECO:0000256" key="1">
    <source>
        <dbReference type="ARBA" id="ARBA00001936"/>
    </source>
</evidence>
<comment type="catalytic activity">
    <reaction evidence="9 11">
        <text>XTP + H2O = XDP + phosphate + H(+)</text>
        <dbReference type="Rhea" id="RHEA:28406"/>
        <dbReference type="ChEBI" id="CHEBI:15377"/>
        <dbReference type="ChEBI" id="CHEBI:15378"/>
        <dbReference type="ChEBI" id="CHEBI:43474"/>
        <dbReference type="ChEBI" id="CHEBI:59884"/>
        <dbReference type="ChEBI" id="CHEBI:61314"/>
        <dbReference type="EC" id="3.6.1.73"/>
    </reaction>
</comment>
<dbReference type="GO" id="GO:0046872">
    <property type="term" value="F:metal ion binding"/>
    <property type="evidence" value="ECO:0007669"/>
    <property type="project" value="UniProtKB-KW"/>
</dbReference>
<keyword evidence="5 11" id="KW-0460">Magnesium</keyword>
<comment type="catalytic activity">
    <reaction evidence="8 11">
        <text>ITP + H2O = IDP + phosphate + H(+)</text>
        <dbReference type="Rhea" id="RHEA:28330"/>
        <dbReference type="ChEBI" id="CHEBI:15377"/>
        <dbReference type="ChEBI" id="CHEBI:15378"/>
        <dbReference type="ChEBI" id="CHEBI:43474"/>
        <dbReference type="ChEBI" id="CHEBI:58280"/>
        <dbReference type="ChEBI" id="CHEBI:61402"/>
        <dbReference type="EC" id="3.6.1.73"/>
    </reaction>
</comment>
<dbReference type="EMBL" id="FNCW01000003">
    <property type="protein sequence ID" value="SDG56767.1"/>
    <property type="molecule type" value="Genomic_DNA"/>
</dbReference>
<feature type="domain" description="Non-canonical purine NTP phosphatase/PRRC1" evidence="12">
    <location>
        <begin position="7"/>
        <end position="169"/>
    </location>
</feature>
<dbReference type="FunFam" id="3.90.950.10:FF:000002">
    <property type="entry name" value="Inosine/xanthosine triphosphatase"/>
    <property type="match status" value="1"/>
</dbReference>
<evidence type="ECO:0000256" key="8">
    <source>
        <dbReference type="ARBA" id="ARBA00048174"/>
    </source>
</evidence>
<dbReference type="Gene3D" id="3.90.950.10">
    <property type="match status" value="1"/>
</dbReference>
<dbReference type="GO" id="GO:0009117">
    <property type="term" value="P:nucleotide metabolic process"/>
    <property type="evidence" value="ECO:0007669"/>
    <property type="project" value="UniProtKB-KW"/>
</dbReference>
<evidence type="ECO:0000256" key="3">
    <source>
        <dbReference type="ARBA" id="ARBA00022741"/>
    </source>
</evidence>
<dbReference type="InterPro" id="IPR029001">
    <property type="entry name" value="ITPase-like_fam"/>
</dbReference>
<evidence type="ECO:0000256" key="6">
    <source>
        <dbReference type="ARBA" id="ARBA00023080"/>
    </source>
</evidence>
<dbReference type="GO" id="GO:0000166">
    <property type="term" value="F:nucleotide binding"/>
    <property type="evidence" value="ECO:0007669"/>
    <property type="project" value="UniProtKB-KW"/>
</dbReference>